<dbReference type="Proteomes" id="UP000722459">
    <property type="component" value="Unassembled WGS sequence"/>
</dbReference>
<comment type="caution">
    <text evidence="2">The sequence shown here is derived from an EMBL/GenBank/DDBJ whole genome shotgun (WGS) entry which is preliminary data.</text>
</comment>
<evidence type="ECO:0000313" key="3">
    <source>
        <dbReference type="Proteomes" id="UP000722459"/>
    </source>
</evidence>
<name>A0A8T5GGI1_9ARCH</name>
<evidence type="ECO:0000313" key="2">
    <source>
        <dbReference type="EMBL" id="MBT4870828.1"/>
    </source>
</evidence>
<accession>A0A8T5GGI1</accession>
<feature type="domain" description="NurA" evidence="1">
    <location>
        <begin position="54"/>
        <end position="326"/>
    </location>
</feature>
<organism evidence="2 3">
    <name type="scientific">Candidatus Iainarchaeum sp</name>
    <dbReference type="NCBI Taxonomy" id="3101447"/>
    <lineage>
        <taxon>Archaea</taxon>
        <taxon>Candidatus Iainarchaeota</taxon>
        <taxon>Candidatus Iainarchaeia</taxon>
        <taxon>Candidatus Iainarchaeales</taxon>
        <taxon>Candidatus Iainarchaeaceae</taxon>
        <taxon>Candidatus Iainarchaeum</taxon>
    </lineage>
</organism>
<protein>
    <submittedName>
        <fullName evidence="2">DNA double-strand break repair nuclease NurA</fullName>
    </submittedName>
</protein>
<proteinExistence type="predicted"/>
<evidence type="ECO:0000259" key="1">
    <source>
        <dbReference type="SMART" id="SM00933"/>
    </source>
</evidence>
<dbReference type="EMBL" id="JABJNZ010000059">
    <property type="protein sequence ID" value="MBT4870828.1"/>
    <property type="molecule type" value="Genomic_DNA"/>
</dbReference>
<dbReference type="InterPro" id="IPR018977">
    <property type="entry name" value="NurA_domain"/>
</dbReference>
<sequence>MYLDNFLDNAFNTINEKHLFHERVSNQLLPLKSVPSPNKEETVILKMKKAIPAGTIAGVDSGFVSKKLSFLDLVLVRSVGAIFHFKKGILAKADYHPSAFSFPEPLLLKAGLEKDEEQQSISLVRLGAEVNTSIEIIKKYKPKYIFVDGSIVPQYQDKPRADSKINDDYTSIIKLFENFYKTAKENNCRIISCVEDSRGTRFKQMLQEEILPKTSFPGELLKDSFDSALLDYLLLAGERTFCFPYTKNTAAHAILKDIKENYSKNINVFYLKASDFDKPLRVEFIASENIKEVADEIAGIVYALSSLHREYSYPSVLIEADLRAGLNEHDISVVYDKLIDKLGPKIKMRRNSRPFK</sequence>
<dbReference type="AlphaFoldDB" id="A0A8T5GGI1"/>
<dbReference type="SMART" id="SM00933">
    <property type="entry name" value="NurA"/>
    <property type="match status" value="1"/>
</dbReference>
<reference evidence="2" key="1">
    <citation type="journal article" date="2021" name="ISME J.">
        <title>Mercury methylation by metabolically versatile and cosmopolitan marine bacteria.</title>
        <authorList>
            <person name="Lin H."/>
            <person name="Ascher D.B."/>
            <person name="Myung Y."/>
            <person name="Lamborg C.H."/>
            <person name="Hallam S.J."/>
            <person name="Gionfriddo C.M."/>
            <person name="Holt K.E."/>
            <person name="Moreau J.W."/>
        </authorList>
    </citation>
    <scope>NUCLEOTIDE SEQUENCE</scope>
    <source>
        <strain evidence="2">SI075_bin30</strain>
    </source>
</reference>
<gene>
    <name evidence="2" type="ORF">HON47_04595</name>
</gene>
<dbReference type="Pfam" id="PF09376">
    <property type="entry name" value="NurA"/>
    <property type="match status" value="1"/>
</dbReference>